<accession>A0AAW9K5Q4</accession>
<gene>
    <name evidence="1" type="ORF">GNF83_13725</name>
</gene>
<evidence type="ECO:0000313" key="1">
    <source>
        <dbReference type="EMBL" id="MDZ7542280.1"/>
    </source>
</evidence>
<name>A0AAW9K5Q4_CLOPF</name>
<reference evidence="1" key="1">
    <citation type="submission" date="2019-11" db="EMBL/GenBank/DDBJ databases">
        <title>Characterization of Clostridium perfringens isolates from swine manure treated agricultural soils.</title>
        <authorList>
            <person name="Wushke S.T."/>
        </authorList>
    </citation>
    <scope>NUCLEOTIDE SEQUENCE</scope>
    <source>
        <strain evidence="1">X62</strain>
    </source>
</reference>
<dbReference type="AlphaFoldDB" id="A0AAW9K5Q4"/>
<dbReference type="RefSeq" id="WP_415335461.1">
    <property type="nucleotide sequence ID" value="NZ_JBCAOW010000014.1"/>
</dbReference>
<sequence length="52" mass="6158">MKKIKQYVKKYYCVKCKHLVKFESKFSDCDALAIGEKQCGCVLGEFIFFKKR</sequence>
<evidence type="ECO:0000313" key="2">
    <source>
        <dbReference type="Proteomes" id="UP001288944"/>
    </source>
</evidence>
<dbReference type="Proteomes" id="UP001288944">
    <property type="component" value="Unassembled WGS sequence"/>
</dbReference>
<proteinExistence type="predicted"/>
<protein>
    <submittedName>
        <fullName evidence="1">Uncharacterized protein</fullName>
    </submittedName>
</protein>
<dbReference type="EMBL" id="WNUR01000057">
    <property type="protein sequence ID" value="MDZ7542280.1"/>
    <property type="molecule type" value="Genomic_DNA"/>
</dbReference>
<organism evidence="1 2">
    <name type="scientific">Clostridium perfringens</name>
    <dbReference type="NCBI Taxonomy" id="1502"/>
    <lineage>
        <taxon>Bacteria</taxon>
        <taxon>Bacillati</taxon>
        <taxon>Bacillota</taxon>
        <taxon>Clostridia</taxon>
        <taxon>Eubacteriales</taxon>
        <taxon>Clostridiaceae</taxon>
        <taxon>Clostridium</taxon>
    </lineage>
</organism>
<comment type="caution">
    <text evidence="1">The sequence shown here is derived from an EMBL/GenBank/DDBJ whole genome shotgun (WGS) entry which is preliminary data.</text>
</comment>